<evidence type="ECO:0000313" key="2">
    <source>
        <dbReference type="EMBL" id="AAW26936.1"/>
    </source>
</evidence>
<feature type="transmembrane region" description="Helical" evidence="1">
    <location>
        <begin position="21"/>
        <end position="45"/>
    </location>
</feature>
<organism evidence="2">
    <name type="scientific">Schistosoma japonicum</name>
    <name type="common">Blood fluke</name>
    <dbReference type="NCBI Taxonomy" id="6182"/>
    <lineage>
        <taxon>Eukaryota</taxon>
        <taxon>Metazoa</taxon>
        <taxon>Spiralia</taxon>
        <taxon>Lophotrochozoa</taxon>
        <taxon>Platyhelminthes</taxon>
        <taxon>Trematoda</taxon>
        <taxon>Digenea</taxon>
        <taxon>Strigeidida</taxon>
        <taxon>Schistosomatoidea</taxon>
        <taxon>Schistosomatidae</taxon>
        <taxon>Schistosoma</taxon>
    </lineage>
</organism>
<keyword evidence="1" id="KW-0472">Membrane</keyword>
<protein>
    <submittedName>
        <fullName evidence="2">SJCHGC05631 protein</fullName>
    </submittedName>
</protein>
<evidence type="ECO:0000256" key="1">
    <source>
        <dbReference type="SAM" id="Phobius"/>
    </source>
</evidence>
<reference evidence="2" key="2">
    <citation type="journal article" date="2006" name="PLoS Pathog.">
        <title>New perspectives on host-parasite interplay by comparative transcriptomic and proteomic analyses of Schistosoma japonicum.</title>
        <authorList>
            <person name="Liu F."/>
            <person name="Lu J."/>
            <person name="Hu W."/>
            <person name="Wang S.Y."/>
            <person name="Cui S.J."/>
            <person name="Chi M."/>
            <person name="Yan Q."/>
            <person name="Wang X.R."/>
            <person name="Song H.D."/>
            <person name="Xu X.N."/>
            <person name="Wang J.J."/>
            <person name="Zhang X.L."/>
            <person name="Zhang X."/>
            <person name="Wang Z.Q."/>
            <person name="Xue C.L."/>
            <person name="Brindley P.J."/>
            <person name="McManus D.P."/>
            <person name="Yang P.Y."/>
            <person name="Feng Z."/>
            <person name="Chen Z."/>
            <person name="Han Z.G."/>
        </authorList>
    </citation>
    <scope>NUCLEOTIDE SEQUENCE</scope>
</reference>
<feature type="transmembrane region" description="Helical" evidence="1">
    <location>
        <begin position="51"/>
        <end position="68"/>
    </location>
</feature>
<dbReference type="EMBL" id="AY815204">
    <property type="protein sequence ID" value="AAW26936.1"/>
    <property type="molecule type" value="mRNA"/>
</dbReference>
<sequence length="126" mass="14901">MLLFNYLSVGCLKLIKIKNDFFLSKHLSVSAFLIIYLLLFCASYSEGHNRFISGSFVFLVISAMYCVTRKTNHDWKYVIFKNYVQQFIQNLVSFGFYRYICYRFFLNFSSFILLTHTCPASLLTSW</sequence>
<keyword evidence="1" id="KW-0812">Transmembrane</keyword>
<dbReference type="AlphaFoldDB" id="Q5DB70"/>
<feature type="transmembrane region" description="Helical" evidence="1">
    <location>
        <begin position="104"/>
        <end position="123"/>
    </location>
</feature>
<name>Q5DB70_SCHJA</name>
<keyword evidence="1" id="KW-1133">Transmembrane helix</keyword>
<proteinExistence type="evidence at transcript level"/>
<reference evidence="2" key="1">
    <citation type="submission" date="2004-11" db="EMBL/GenBank/DDBJ databases">
        <title>The full-length cDNA sequences of Schistosoma japonicum genes.</title>
        <authorList>
            <person name="Han Z."/>
        </authorList>
    </citation>
    <scope>NUCLEOTIDE SEQUENCE</scope>
</reference>
<accession>Q5DB70</accession>